<comment type="subcellular location">
    <subcellularLocation>
        <location evidence="1">Membrane</location>
        <topology evidence="1">Multi-pass membrane protein</topology>
    </subcellularLocation>
</comment>
<evidence type="ECO:0008006" key="12">
    <source>
        <dbReference type="Google" id="ProtNLM"/>
    </source>
</evidence>
<feature type="transmembrane region" description="Helical" evidence="9">
    <location>
        <begin position="231"/>
        <end position="250"/>
    </location>
</feature>
<keyword evidence="3" id="KW-0813">Transport</keyword>
<proteinExistence type="inferred from homology"/>
<feature type="compositionally biased region" description="Basic residues" evidence="8">
    <location>
        <begin position="425"/>
        <end position="434"/>
    </location>
</feature>
<dbReference type="AlphaFoldDB" id="A0A7M7JI55"/>
<keyword evidence="11" id="KW-1185">Reference proteome</keyword>
<feature type="transmembrane region" description="Helical" evidence="9">
    <location>
        <begin position="104"/>
        <end position="127"/>
    </location>
</feature>
<evidence type="ECO:0000256" key="4">
    <source>
        <dbReference type="ARBA" id="ARBA00022692"/>
    </source>
</evidence>
<keyword evidence="6 9" id="KW-0472">Membrane</keyword>
<evidence type="ECO:0000313" key="10">
    <source>
        <dbReference type="EnsemblMetazoa" id="XP_022652229"/>
    </source>
</evidence>
<dbReference type="PANTHER" id="PTHR14233">
    <property type="entry name" value="DUF914-RELATED"/>
    <property type="match status" value="1"/>
</dbReference>
<dbReference type="Pfam" id="PF06027">
    <property type="entry name" value="SLC35F"/>
    <property type="match status" value="1"/>
</dbReference>
<reference evidence="10" key="1">
    <citation type="submission" date="2021-01" db="UniProtKB">
        <authorList>
            <consortium name="EnsemblMetazoa"/>
        </authorList>
    </citation>
    <scope>IDENTIFICATION</scope>
</reference>
<dbReference type="InterPro" id="IPR052221">
    <property type="entry name" value="SLC35F_Transporter"/>
</dbReference>
<comment type="similarity">
    <text evidence="2">Belongs to the SLC35F solute transporter family.</text>
</comment>
<keyword evidence="5 9" id="KW-1133">Transmembrane helix</keyword>
<evidence type="ECO:0000256" key="5">
    <source>
        <dbReference type="ARBA" id="ARBA00022989"/>
    </source>
</evidence>
<dbReference type="GeneID" id="111246618"/>
<dbReference type="GO" id="GO:0022857">
    <property type="term" value="F:transmembrane transporter activity"/>
    <property type="evidence" value="ECO:0007669"/>
    <property type="project" value="InterPro"/>
</dbReference>
<dbReference type="EnsemblMetazoa" id="XM_022796494">
    <property type="protein sequence ID" value="XP_022652229"/>
    <property type="gene ID" value="LOC111246618"/>
</dbReference>
<feature type="transmembrane region" description="Helical" evidence="9">
    <location>
        <begin position="327"/>
        <end position="346"/>
    </location>
</feature>
<dbReference type="KEGG" id="vde:111246618"/>
<feature type="transmembrane region" description="Helical" evidence="9">
    <location>
        <begin position="199"/>
        <end position="219"/>
    </location>
</feature>
<dbReference type="InterPro" id="IPR009262">
    <property type="entry name" value="SLC35_F1/F2/F6"/>
</dbReference>
<name>A0A7M7JI55_VARDE</name>
<dbReference type="InParanoid" id="A0A7M7JI55"/>
<evidence type="ECO:0000256" key="9">
    <source>
        <dbReference type="SAM" id="Phobius"/>
    </source>
</evidence>
<dbReference type="InterPro" id="IPR037185">
    <property type="entry name" value="EmrE-like"/>
</dbReference>
<dbReference type="RefSeq" id="XP_022652229.1">
    <property type="nucleotide sequence ID" value="XM_022796494.1"/>
</dbReference>
<dbReference type="OrthoDB" id="429955at2759"/>
<organism evidence="10 11">
    <name type="scientific">Varroa destructor</name>
    <name type="common">Honeybee mite</name>
    <dbReference type="NCBI Taxonomy" id="109461"/>
    <lineage>
        <taxon>Eukaryota</taxon>
        <taxon>Metazoa</taxon>
        <taxon>Ecdysozoa</taxon>
        <taxon>Arthropoda</taxon>
        <taxon>Chelicerata</taxon>
        <taxon>Arachnida</taxon>
        <taxon>Acari</taxon>
        <taxon>Parasitiformes</taxon>
        <taxon>Mesostigmata</taxon>
        <taxon>Gamasina</taxon>
        <taxon>Dermanyssoidea</taxon>
        <taxon>Varroidae</taxon>
        <taxon>Varroa</taxon>
    </lineage>
</organism>
<dbReference type="GO" id="GO:0016020">
    <property type="term" value="C:membrane"/>
    <property type="evidence" value="ECO:0007669"/>
    <property type="project" value="UniProtKB-SubCell"/>
</dbReference>
<feature type="compositionally biased region" description="Polar residues" evidence="8">
    <location>
        <begin position="408"/>
        <end position="423"/>
    </location>
</feature>
<protein>
    <recommendedName>
        <fullName evidence="12">Solute carrier family 35 member F1</fullName>
    </recommendedName>
</protein>
<dbReference type="SUPFAM" id="SSF103481">
    <property type="entry name" value="Multidrug resistance efflux transporter EmrE"/>
    <property type="match status" value="1"/>
</dbReference>
<evidence type="ECO:0000256" key="7">
    <source>
        <dbReference type="ARBA" id="ARBA00037727"/>
    </source>
</evidence>
<feature type="transmembrane region" description="Helical" evidence="9">
    <location>
        <begin position="302"/>
        <end position="320"/>
    </location>
</feature>
<keyword evidence="4 9" id="KW-0812">Transmembrane</keyword>
<feature type="transmembrane region" description="Helical" evidence="9">
    <location>
        <begin position="147"/>
        <end position="165"/>
    </location>
</feature>
<dbReference type="PANTHER" id="PTHR14233:SF4">
    <property type="entry name" value="SOLUTE CARRIER FAMILY 35 MEMBER F2"/>
    <property type="match status" value="1"/>
</dbReference>
<feature type="transmembrane region" description="Helical" evidence="9">
    <location>
        <begin position="171"/>
        <end position="192"/>
    </location>
</feature>
<evidence type="ECO:0000256" key="2">
    <source>
        <dbReference type="ARBA" id="ARBA00007863"/>
    </source>
</evidence>
<evidence type="ECO:0000313" key="11">
    <source>
        <dbReference type="Proteomes" id="UP000594260"/>
    </source>
</evidence>
<evidence type="ECO:0000256" key="1">
    <source>
        <dbReference type="ARBA" id="ARBA00004141"/>
    </source>
</evidence>
<comment type="function">
    <text evidence="7">Putative solute transporter.</text>
</comment>
<feature type="transmembrane region" description="Helical" evidence="9">
    <location>
        <begin position="262"/>
        <end position="282"/>
    </location>
</feature>
<accession>A0A7M7JI55</accession>
<evidence type="ECO:0000256" key="6">
    <source>
        <dbReference type="ARBA" id="ARBA00023136"/>
    </source>
</evidence>
<sequence>MEQTGSLGDVAERDSFVRDEYAACQHQQKKERFSLCNTLKSVICGQLASVLVCGTAYCLQDIKSVHRSRDAAKDSSSGLSSLSEAGTDTSGGGGLAVGAGSGSITSLSATLVFPTYVIMFLIFIPFLACRRGENSLLNVMRGRGVKYFVVAAIDVEANYLILHAYKYTTLPSVQMLDCFSIPIVLALSWLFLKVRYKIVHISGVGICLLGIGSLVWSNVLEYNNTTPQNRLFGDMLCLSAGALYGVSNVLQEFTVKAFSGSVEFLAMIGLFASAISGIQMAILELDAVQIALSLPPPQQLPLIGFCFCQTLMYLFAAIVIANSSATALNLSLLSADGLSLLGYYYILNKTFGLHYLYVVSLSLVLTGVILFNVAPTPLGCLVNIRLANQHLHSRLSVAVQLDPDNAGESETLQPADSCDQSLANGKHHQHHYPNHPRPLQYGQHYHLHLHHHQSAADTIPCGRVADYDLLR</sequence>
<feature type="transmembrane region" description="Helical" evidence="9">
    <location>
        <begin position="352"/>
        <end position="374"/>
    </location>
</feature>
<evidence type="ECO:0000256" key="8">
    <source>
        <dbReference type="SAM" id="MobiDB-lite"/>
    </source>
</evidence>
<feature type="region of interest" description="Disordered" evidence="8">
    <location>
        <begin position="407"/>
        <end position="437"/>
    </location>
</feature>
<dbReference type="Proteomes" id="UP000594260">
    <property type="component" value="Unplaced"/>
</dbReference>
<evidence type="ECO:0000256" key="3">
    <source>
        <dbReference type="ARBA" id="ARBA00022448"/>
    </source>
</evidence>